<proteinExistence type="predicted"/>
<dbReference type="EMBL" id="PNCM01000010">
    <property type="protein sequence ID" value="TMP82524.1"/>
    <property type="molecule type" value="Genomic_DNA"/>
</dbReference>
<dbReference type="OrthoDB" id="6313948at2"/>
<dbReference type="SUPFAM" id="SSF159594">
    <property type="entry name" value="XCC0632-like"/>
    <property type="match status" value="1"/>
</dbReference>
<evidence type="ECO:0000313" key="3">
    <source>
        <dbReference type="EMBL" id="TMP82524.1"/>
    </source>
</evidence>
<protein>
    <recommendedName>
        <fullName evidence="2">ABC-type transport auxiliary lipoprotein component domain-containing protein</fullName>
    </recommendedName>
</protein>
<gene>
    <name evidence="3" type="ORF">CWB73_04270</name>
</gene>
<reference evidence="3 4" key="1">
    <citation type="submission" date="2017-12" db="EMBL/GenBank/DDBJ databases">
        <authorList>
            <person name="Paulsen S."/>
            <person name="Gram L.K."/>
        </authorList>
    </citation>
    <scope>NUCLEOTIDE SEQUENCE [LARGE SCALE GENOMIC DNA]</scope>
    <source>
        <strain evidence="3 4">S1189</strain>
    </source>
</reference>
<dbReference type="AlphaFoldDB" id="A0A5S3YXZ4"/>
<reference evidence="4" key="2">
    <citation type="submission" date="2019-06" db="EMBL/GenBank/DDBJ databases">
        <title>Co-occurence of chitin degradation, pigmentation and bioactivity in marine Pseudoalteromonas.</title>
        <authorList>
            <person name="Sonnenschein E.C."/>
            <person name="Bech P.K."/>
        </authorList>
    </citation>
    <scope>NUCLEOTIDE SEQUENCE [LARGE SCALE GENOMIC DNA]</scope>
    <source>
        <strain evidence="4">S1189</strain>
    </source>
</reference>
<dbReference type="Pfam" id="PF03886">
    <property type="entry name" value="ABC_trans_aux"/>
    <property type="match status" value="1"/>
</dbReference>
<name>A0A5S3YXZ4_9GAMM</name>
<comment type="caution">
    <text evidence="3">The sequence shown here is derived from an EMBL/GenBank/DDBJ whole genome shotgun (WGS) entry which is preliminary data.</text>
</comment>
<dbReference type="Proteomes" id="UP000307362">
    <property type="component" value="Unassembled WGS sequence"/>
</dbReference>
<dbReference type="RefSeq" id="WP_138566606.1">
    <property type="nucleotide sequence ID" value="NZ_PNCM01000010.1"/>
</dbReference>
<dbReference type="PROSITE" id="PS51257">
    <property type="entry name" value="PROKAR_LIPOPROTEIN"/>
    <property type="match status" value="1"/>
</dbReference>
<sequence>MRTFIIFTCLILLSACTTGAVEQVKYYDFSIQNEALKFREDSKNKQYLHINMVEIEGAADQQAIVQVLSNNRINIANYHFWSQHPKHTLSKSLQASLYSKLENYMPVPVNKKNIEPGDLVLDIVVNQISGHYKSGSIISGQWFIYKKIETQLKLLDTDIFLNTTPLDESGFGALIKAHEKGWLEVSRSLSEKINQINLVFEGINYLCPALDLEEFEFLN</sequence>
<organism evidence="3 4">
    <name type="scientific">Pseudoalteromonas phenolica</name>
    <dbReference type="NCBI Taxonomy" id="161398"/>
    <lineage>
        <taxon>Bacteria</taxon>
        <taxon>Pseudomonadati</taxon>
        <taxon>Pseudomonadota</taxon>
        <taxon>Gammaproteobacteria</taxon>
        <taxon>Alteromonadales</taxon>
        <taxon>Pseudoalteromonadaceae</taxon>
        <taxon>Pseudoalteromonas</taxon>
    </lineage>
</organism>
<feature type="chain" id="PRO_5024314011" description="ABC-type transport auxiliary lipoprotein component domain-containing protein" evidence="1">
    <location>
        <begin position="21"/>
        <end position="219"/>
    </location>
</feature>
<evidence type="ECO:0000259" key="2">
    <source>
        <dbReference type="Pfam" id="PF03886"/>
    </source>
</evidence>
<evidence type="ECO:0000256" key="1">
    <source>
        <dbReference type="SAM" id="SignalP"/>
    </source>
</evidence>
<feature type="domain" description="ABC-type transport auxiliary lipoprotein component" evidence="2">
    <location>
        <begin position="39"/>
        <end position="188"/>
    </location>
</feature>
<accession>A0A5S3YXZ4</accession>
<evidence type="ECO:0000313" key="4">
    <source>
        <dbReference type="Proteomes" id="UP000307362"/>
    </source>
</evidence>
<feature type="signal peptide" evidence="1">
    <location>
        <begin position="1"/>
        <end position="20"/>
    </location>
</feature>
<keyword evidence="1" id="KW-0732">Signal</keyword>
<dbReference type="Gene3D" id="3.40.50.10610">
    <property type="entry name" value="ABC-type transport auxiliary lipoprotein component"/>
    <property type="match status" value="1"/>
</dbReference>
<dbReference type="InterPro" id="IPR005586">
    <property type="entry name" value="ABC_trans_aux"/>
</dbReference>